<dbReference type="Proteomes" id="UP001501153">
    <property type="component" value="Unassembled WGS sequence"/>
</dbReference>
<evidence type="ECO:0000313" key="3">
    <source>
        <dbReference type="Proteomes" id="UP001501153"/>
    </source>
</evidence>
<evidence type="ECO:0000256" key="1">
    <source>
        <dbReference type="SAM" id="MobiDB-lite"/>
    </source>
</evidence>
<accession>A0ABP8IHD6</accession>
<gene>
    <name evidence="2" type="ORF">GCM10023185_24970</name>
</gene>
<protein>
    <recommendedName>
        <fullName evidence="4">SMP domain-containing protein</fullName>
    </recommendedName>
</protein>
<feature type="compositionally biased region" description="Basic and acidic residues" evidence="1">
    <location>
        <begin position="17"/>
        <end position="26"/>
    </location>
</feature>
<sequence length="110" mass="11059">MAQAPTAAQATNPSAQRKQEAQDRRNGQGTGSAAADNHGQTVQAFATSTPLTGAAKGAAISEVARSRRSTAQGQRPAHSARSARGGRSMGHAHAASPGHQGGRPAGVGRR</sequence>
<organism evidence="2 3">
    <name type="scientific">Hymenobacter saemangeumensis</name>
    <dbReference type="NCBI Taxonomy" id="1084522"/>
    <lineage>
        <taxon>Bacteria</taxon>
        <taxon>Pseudomonadati</taxon>
        <taxon>Bacteroidota</taxon>
        <taxon>Cytophagia</taxon>
        <taxon>Cytophagales</taxon>
        <taxon>Hymenobacteraceae</taxon>
        <taxon>Hymenobacter</taxon>
    </lineage>
</organism>
<keyword evidence="3" id="KW-1185">Reference proteome</keyword>
<feature type="compositionally biased region" description="Low complexity" evidence="1">
    <location>
        <begin position="1"/>
        <end position="16"/>
    </location>
</feature>
<proteinExistence type="predicted"/>
<name>A0ABP8IHD6_9BACT</name>
<dbReference type="EMBL" id="BAABGZ010000028">
    <property type="protein sequence ID" value="GAA4358901.1"/>
    <property type="molecule type" value="Genomic_DNA"/>
</dbReference>
<feature type="compositionally biased region" description="Gly residues" evidence="1">
    <location>
        <begin position="99"/>
        <end position="110"/>
    </location>
</feature>
<comment type="caution">
    <text evidence="2">The sequence shown here is derived from an EMBL/GenBank/DDBJ whole genome shotgun (WGS) entry which is preliminary data.</text>
</comment>
<feature type="compositionally biased region" description="Polar residues" evidence="1">
    <location>
        <begin position="38"/>
        <end position="51"/>
    </location>
</feature>
<feature type="region of interest" description="Disordered" evidence="1">
    <location>
        <begin position="1"/>
        <end position="110"/>
    </location>
</feature>
<reference evidence="3" key="1">
    <citation type="journal article" date="2019" name="Int. J. Syst. Evol. Microbiol.">
        <title>The Global Catalogue of Microorganisms (GCM) 10K type strain sequencing project: providing services to taxonomists for standard genome sequencing and annotation.</title>
        <authorList>
            <consortium name="The Broad Institute Genomics Platform"/>
            <consortium name="The Broad Institute Genome Sequencing Center for Infectious Disease"/>
            <person name="Wu L."/>
            <person name="Ma J."/>
        </authorList>
    </citation>
    <scope>NUCLEOTIDE SEQUENCE [LARGE SCALE GENOMIC DNA]</scope>
    <source>
        <strain evidence="3">JCM 17923</strain>
    </source>
</reference>
<evidence type="ECO:0000313" key="2">
    <source>
        <dbReference type="EMBL" id="GAA4358901.1"/>
    </source>
</evidence>
<evidence type="ECO:0008006" key="4">
    <source>
        <dbReference type="Google" id="ProtNLM"/>
    </source>
</evidence>